<dbReference type="HOGENOM" id="CLU_051033_3_1_1"/>
<organism evidence="11 14">
    <name type="scientific">Medicago truncatula</name>
    <name type="common">Barrel medic</name>
    <name type="synonym">Medicago tribuloides</name>
    <dbReference type="NCBI Taxonomy" id="3880"/>
    <lineage>
        <taxon>Eukaryota</taxon>
        <taxon>Viridiplantae</taxon>
        <taxon>Streptophyta</taxon>
        <taxon>Embryophyta</taxon>
        <taxon>Tracheophyta</taxon>
        <taxon>Spermatophyta</taxon>
        <taxon>Magnoliopsida</taxon>
        <taxon>eudicotyledons</taxon>
        <taxon>Gunneridae</taxon>
        <taxon>Pentapetalae</taxon>
        <taxon>rosids</taxon>
        <taxon>fabids</taxon>
        <taxon>Fabales</taxon>
        <taxon>Fabaceae</taxon>
        <taxon>Papilionoideae</taxon>
        <taxon>50 kb inversion clade</taxon>
        <taxon>NPAAA clade</taxon>
        <taxon>Hologalegina</taxon>
        <taxon>IRL clade</taxon>
        <taxon>Trifolieae</taxon>
        <taxon>Medicago</taxon>
    </lineage>
</organism>
<dbReference type="CDD" id="cd04478">
    <property type="entry name" value="RPA2_DBD_D"/>
    <property type="match status" value="1"/>
</dbReference>
<reference evidence="12" key="4">
    <citation type="journal article" date="2018" name="Nat. Plants">
        <title>Whole-genome landscape of Medicago truncatula symbiotic genes.</title>
        <authorList>
            <person name="Pecrix Y."/>
            <person name="Gamas P."/>
            <person name="Carrere S."/>
        </authorList>
    </citation>
    <scope>NUCLEOTIDE SEQUENCE</scope>
    <source>
        <tissue evidence="12">Leaves</tissue>
    </source>
</reference>
<evidence type="ECO:0000256" key="8">
    <source>
        <dbReference type="SAM" id="MobiDB-lite"/>
    </source>
</evidence>
<keyword evidence="5" id="KW-0233">DNA recombination</keyword>
<feature type="domain" description="OB" evidence="9">
    <location>
        <begin position="72"/>
        <end position="139"/>
    </location>
</feature>
<dbReference type="Pfam" id="PF08784">
    <property type="entry name" value="RPA_C"/>
    <property type="match status" value="1"/>
</dbReference>
<dbReference type="Pfam" id="PF01336">
    <property type="entry name" value="tRNA_anti-codon"/>
    <property type="match status" value="1"/>
</dbReference>
<dbReference type="Gene3D" id="2.40.50.140">
    <property type="entry name" value="Nucleic acid-binding proteins"/>
    <property type="match status" value="1"/>
</dbReference>
<keyword evidence="2" id="KW-0235">DNA replication</keyword>
<dbReference type="EMBL" id="CM001220">
    <property type="protein sequence ID" value="AES92299.1"/>
    <property type="molecule type" value="Genomic_DNA"/>
</dbReference>
<dbReference type="GO" id="GO:0042162">
    <property type="term" value="F:telomeric DNA binding"/>
    <property type="evidence" value="ECO:0000318"/>
    <property type="project" value="GO_Central"/>
</dbReference>
<sequence>MHANQFDGNAAFAGGGFMPSQTNQGGESSLTPSKNRESQTLLPLTIKQINHALQSSDDRTGLTIDGVGVNTVTLVGRVCNKSGQITEFKFVLDDGTGTIECTKWLHEPADAMAVESILNGMYVRLYGQLKGFQGKTLSIFSLRPVTDFNEIASHFIECIYVHLYNSRLQYTQASIPSQQHAPNSIQITPTKGYQAQAIPPNQFSGQHNNGQKSVQELVLEYLALPTIRELEGGVFCGTIAKQLGVSLDNDVIPALDLLSGEGVIYEGLPKHYKICSDG</sequence>
<dbReference type="InterPro" id="IPR014646">
    <property type="entry name" value="Rfa2/RPA32"/>
</dbReference>
<dbReference type="eggNOG" id="KOG3108">
    <property type="taxonomic scope" value="Eukaryota"/>
</dbReference>
<keyword evidence="3" id="KW-0227">DNA damage</keyword>
<keyword evidence="14" id="KW-1185">Reference proteome</keyword>
<evidence type="ECO:0000313" key="12">
    <source>
        <dbReference type="EMBL" id="RHN64734.1"/>
    </source>
</evidence>
<accession>G7JVE0</accession>
<evidence type="ECO:0000256" key="6">
    <source>
        <dbReference type="ARBA" id="ARBA00023204"/>
    </source>
</evidence>
<dbReference type="Proteomes" id="UP000002051">
    <property type="component" value="Chromosome 4"/>
</dbReference>
<keyword evidence="7" id="KW-0539">Nucleus</keyword>
<dbReference type="EnsemblPlants" id="AES92299">
    <property type="protein sequence ID" value="AES92299"/>
    <property type="gene ID" value="MTR_4g127950"/>
</dbReference>
<dbReference type="OrthoDB" id="25571at2759"/>
<dbReference type="InterPro" id="IPR014892">
    <property type="entry name" value="RPA_C"/>
</dbReference>
<dbReference type="KEGG" id="mtr:11446020"/>
<protein>
    <submittedName>
        <fullName evidence="12">Putative replication factor A protein</fullName>
    </submittedName>
    <submittedName>
        <fullName evidence="11">Replication protein A 32 kDa subunit-like protein</fullName>
    </submittedName>
</protein>
<dbReference type="OMA" id="GRIECNK"/>
<evidence type="ECO:0000256" key="5">
    <source>
        <dbReference type="ARBA" id="ARBA00023172"/>
    </source>
</evidence>
<name>G7JVE0_MEDTR</name>
<dbReference type="PaxDb" id="3880-AES92299"/>
<dbReference type="GO" id="GO:0006260">
    <property type="term" value="P:DNA replication"/>
    <property type="evidence" value="ECO:0000318"/>
    <property type="project" value="GO_Central"/>
</dbReference>
<dbReference type="InterPro" id="IPR040260">
    <property type="entry name" value="RFA2-like"/>
</dbReference>
<feature type="compositionally biased region" description="Polar residues" evidence="8">
    <location>
        <begin position="19"/>
        <end position="37"/>
    </location>
</feature>
<keyword evidence="6" id="KW-0234">DNA repair</keyword>
<dbReference type="GO" id="GO:0003697">
    <property type="term" value="F:single-stranded DNA binding"/>
    <property type="evidence" value="ECO:0000318"/>
    <property type="project" value="GO_Central"/>
</dbReference>
<dbReference type="SUPFAM" id="SSF50249">
    <property type="entry name" value="Nucleic acid-binding proteins"/>
    <property type="match status" value="1"/>
</dbReference>
<dbReference type="PANTHER" id="PTHR13989">
    <property type="entry name" value="REPLICATION PROTEIN A-RELATED"/>
    <property type="match status" value="1"/>
</dbReference>
<dbReference type="GO" id="GO:0005662">
    <property type="term" value="C:DNA replication factor A complex"/>
    <property type="evidence" value="ECO:0000318"/>
    <property type="project" value="GO_Central"/>
</dbReference>
<dbReference type="AlphaFoldDB" id="G7JVE0"/>
<evidence type="ECO:0000259" key="10">
    <source>
        <dbReference type="Pfam" id="PF08784"/>
    </source>
</evidence>
<dbReference type="PIRSF" id="PIRSF036949">
    <property type="entry name" value="RPA32"/>
    <property type="match status" value="1"/>
</dbReference>
<reference evidence="13" key="3">
    <citation type="submission" date="2015-04" db="UniProtKB">
        <authorList>
            <consortium name="EnsemblPlants"/>
        </authorList>
    </citation>
    <scope>IDENTIFICATION</scope>
    <source>
        <strain evidence="13">cv. Jemalong A17</strain>
    </source>
</reference>
<dbReference type="ExpressionAtlas" id="G7JVE0">
    <property type="expression patterns" value="differential"/>
</dbReference>
<evidence type="ECO:0000313" key="14">
    <source>
        <dbReference type="Proteomes" id="UP000002051"/>
    </source>
</evidence>
<reference evidence="11 14" key="1">
    <citation type="journal article" date="2011" name="Nature">
        <title>The Medicago genome provides insight into the evolution of rhizobial symbioses.</title>
        <authorList>
            <person name="Young N.D."/>
            <person name="Debelle F."/>
            <person name="Oldroyd G.E."/>
            <person name="Geurts R."/>
            <person name="Cannon S.B."/>
            <person name="Udvardi M.K."/>
            <person name="Benedito V.A."/>
            <person name="Mayer K.F."/>
            <person name="Gouzy J."/>
            <person name="Schoof H."/>
            <person name="Van de Peer Y."/>
            <person name="Proost S."/>
            <person name="Cook D.R."/>
            <person name="Meyers B.C."/>
            <person name="Spannagl M."/>
            <person name="Cheung F."/>
            <person name="De Mita S."/>
            <person name="Krishnakumar V."/>
            <person name="Gundlach H."/>
            <person name="Zhou S."/>
            <person name="Mudge J."/>
            <person name="Bharti A.K."/>
            <person name="Murray J.D."/>
            <person name="Naoumkina M.A."/>
            <person name="Rosen B."/>
            <person name="Silverstein K.A."/>
            <person name="Tang H."/>
            <person name="Rombauts S."/>
            <person name="Zhao P.X."/>
            <person name="Zhou P."/>
            <person name="Barbe V."/>
            <person name="Bardou P."/>
            <person name="Bechner M."/>
            <person name="Bellec A."/>
            <person name="Berger A."/>
            <person name="Berges H."/>
            <person name="Bidwell S."/>
            <person name="Bisseling T."/>
            <person name="Choisne N."/>
            <person name="Couloux A."/>
            <person name="Denny R."/>
            <person name="Deshpande S."/>
            <person name="Dai X."/>
            <person name="Doyle J.J."/>
            <person name="Dudez A.M."/>
            <person name="Farmer A.D."/>
            <person name="Fouteau S."/>
            <person name="Franken C."/>
            <person name="Gibelin C."/>
            <person name="Gish J."/>
            <person name="Goldstein S."/>
            <person name="Gonzalez A.J."/>
            <person name="Green P.J."/>
            <person name="Hallab A."/>
            <person name="Hartog M."/>
            <person name="Hua A."/>
            <person name="Humphray S.J."/>
            <person name="Jeong D.H."/>
            <person name="Jing Y."/>
            <person name="Jocker A."/>
            <person name="Kenton S.M."/>
            <person name="Kim D.J."/>
            <person name="Klee K."/>
            <person name="Lai H."/>
            <person name="Lang C."/>
            <person name="Lin S."/>
            <person name="Macmil S.L."/>
            <person name="Magdelenat G."/>
            <person name="Matthews L."/>
            <person name="McCorrison J."/>
            <person name="Monaghan E.L."/>
            <person name="Mun J.H."/>
            <person name="Najar F.Z."/>
            <person name="Nicholson C."/>
            <person name="Noirot C."/>
            <person name="O'Bleness M."/>
            <person name="Paule C.R."/>
            <person name="Poulain J."/>
            <person name="Prion F."/>
            <person name="Qin B."/>
            <person name="Qu C."/>
            <person name="Retzel E.F."/>
            <person name="Riddle C."/>
            <person name="Sallet E."/>
            <person name="Samain S."/>
            <person name="Samson N."/>
            <person name="Sanders I."/>
            <person name="Saurat O."/>
            <person name="Scarpelli C."/>
            <person name="Schiex T."/>
            <person name="Segurens B."/>
            <person name="Severin A.J."/>
            <person name="Sherrier D.J."/>
            <person name="Shi R."/>
            <person name="Sims S."/>
            <person name="Singer S.R."/>
            <person name="Sinharoy S."/>
            <person name="Sterck L."/>
            <person name="Viollet A."/>
            <person name="Wang B.B."/>
            <person name="Wang K."/>
            <person name="Wang M."/>
            <person name="Wang X."/>
            <person name="Warfsmann J."/>
            <person name="Weissenbach J."/>
            <person name="White D.D."/>
            <person name="White J.D."/>
            <person name="Wiley G.B."/>
            <person name="Wincker P."/>
            <person name="Xing Y."/>
            <person name="Yang L."/>
            <person name="Yao Z."/>
            <person name="Ying F."/>
            <person name="Zhai J."/>
            <person name="Zhou L."/>
            <person name="Zuber A."/>
            <person name="Denarie J."/>
            <person name="Dixon R.A."/>
            <person name="May G.D."/>
            <person name="Schwartz D.C."/>
            <person name="Rogers J."/>
            <person name="Quetier F."/>
            <person name="Town C.D."/>
            <person name="Roe B.A."/>
        </authorList>
    </citation>
    <scope>NUCLEOTIDE SEQUENCE [LARGE SCALE GENOMIC DNA]</scope>
    <source>
        <strain evidence="11">A17</strain>
        <strain evidence="13 14">cv. Jemalong A17</strain>
    </source>
</reference>
<evidence type="ECO:0000256" key="2">
    <source>
        <dbReference type="ARBA" id="ARBA00022705"/>
    </source>
</evidence>
<evidence type="ECO:0000256" key="4">
    <source>
        <dbReference type="ARBA" id="ARBA00023125"/>
    </source>
</evidence>
<comment type="subcellular location">
    <subcellularLocation>
        <location evidence="1">Nucleus</location>
    </subcellularLocation>
</comment>
<dbReference type="Gramene" id="rna27584">
    <property type="protein sequence ID" value="RHN64734.1"/>
    <property type="gene ID" value="gene27584"/>
</dbReference>
<dbReference type="STRING" id="3880.G7JVE0"/>
<evidence type="ECO:0000256" key="7">
    <source>
        <dbReference type="ARBA" id="ARBA00023242"/>
    </source>
</evidence>
<evidence type="ECO:0000256" key="1">
    <source>
        <dbReference type="ARBA" id="ARBA00004123"/>
    </source>
</evidence>
<evidence type="ECO:0000313" key="13">
    <source>
        <dbReference type="EnsemblPlants" id="AES92299"/>
    </source>
</evidence>
<evidence type="ECO:0000259" key="9">
    <source>
        <dbReference type="Pfam" id="PF01336"/>
    </source>
</evidence>
<dbReference type="Proteomes" id="UP000265566">
    <property type="component" value="Chromosome 4"/>
</dbReference>
<dbReference type="PANTHER" id="PTHR13989:SF16">
    <property type="entry name" value="REPLICATION PROTEIN A2"/>
    <property type="match status" value="1"/>
</dbReference>
<dbReference type="InterPro" id="IPR004365">
    <property type="entry name" value="NA-bd_OB_tRNA"/>
</dbReference>
<dbReference type="GO" id="GO:0006289">
    <property type="term" value="P:nucleotide-excision repair"/>
    <property type="evidence" value="ECO:0000318"/>
    <property type="project" value="GO_Central"/>
</dbReference>
<reference evidence="11 14" key="2">
    <citation type="journal article" date="2014" name="BMC Genomics">
        <title>An improved genome release (version Mt4.0) for the model legume Medicago truncatula.</title>
        <authorList>
            <person name="Tang H."/>
            <person name="Krishnakumar V."/>
            <person name="Bidwell S."/>
            <person name="Rosen B."/>
            <person name="Chan A."/>
            <person name="Zhou S."/>
            <person name="Gentzbittel L."/>
            <person name="Childs K.L."/>
            <person name="Yandell M."/>
            <person name="Gundlach H."/>
            <person name="Mayer K.F."/>
            <person name="Schwartz D.C."/>
            <person name="Town C.D."/>
        </authorList>
    </citation>
    <scope>GENOME REANNOTATION</scope>
    <source>
        <strain evidence="13 14">cv. Jemalong A17</strain>
    </source>
</reference>
<dbReference type="FunFam" id="2.40.50.140:FF:000184">
    <property type="entry name" value="replication protein A 32 kDa subunit A-like"/>
    <property type="match status" value="1"/>
</dbReference>
<gene>
    <name evidence="13" type="primary">11446020</name>
    <name evidence="11" type="ordered locus">MTR_4g127950</name>
    <name evidence="12" type="ORF">MtrunA17_Chr4g0072301</name>
</gene>
<evidence type="ECO:0000256" key="3">
    <source>
        <dbReference type="ARBA" id="ARBA00022763"/>
    </source>
</evidence>
<keyword evidence="4" id="KW-0238">DNA-binding</keyword>
<dbReference type="InterPro" id="IPR012340">
    <property type="entry name" value="NA-bd_OB-fold"/>
</dbReference>
<feature type="domain" description="Replication protein A C-terminal" evidence="10">
    <location>
        <begin position="168"/>
        <end position="266"/>
    </location>
</feature>
<dbReference type="GO" id="GO:0000781">
    <property type="term" value="C:chromosome, telomeric region"/>
    <property type="evidence" value="ECO:0000318"/>
    <property type="project" value="GO_Central"/>
</dbReference>
<dbReference type="GO" id="GO:0000724">
    <property type="term" value="P:double-strand break repair via homologous recombination"/>
    <property type="evidence" value="ECO:0000318"/>
    <property type="project" value="GO_Central"/>
</dbReference>
<evidence type="ECO:0000313" key="11">
    <source>
        <dbReference type="EMBL" id="AES92299.1"/>
    </source>
</evidence>
<dbReference type="EMBL" id="PSQE01000004">
    <property type="protein sequence ID" value="RHN64734.1"/>
    <property type="molecule type" value="Genomic_DNA"/>
</dbReference>
<proteinExistence type="predicted"/>
<dbReference type="GO" id="GO:0035861">
    <property type="term" value="C:site of double-strand break"/>
    <property type="evidence" value="ECO:0000318"/>
    <property type="project" value="GO_Central"/>
</dbReference>
<feature type="region of interest" description="Disordered" evidence="8">
    <location>
        <begin position="12"/>
        <end position="37"/>
    </location>
</feature>